<evidence type="ECO:0000256" key="1">
    <source>
        <dbReference type="ARBA" id="ARBA00006865"/>
    </source>
</evidence>
<dbReference type="EMBL" id="JAQNDK010000001">
    <property type="protein sequence ID" value="MDC0678978.1"/>
    <property type="molecule type" value="Genomic_DNA"/>
</dbReference>
<dbReference type="InterPro" id="IPR000757">
    <property type="entry name" value="Beta-glucanase-like"/>
</dbReference>
<keyword evidence="2 6" id="KW-0732">Signal</keyword>
<dbReference type="PROSITE" id="PS51257">
    <property type="entry name" value="PROKAR_LIPOPROTEIN"/>
    <property type="match status" value="1"/>
</dbReference>
<dbReference type="Proteomes" id="UP001217485">
    <property type="component" value="Unassembled WGS sequence"/>
</dbReference>
<gene>
    <name evidence="8" type="ORF">POL72_14630</name>
</gene>
<keyword evidence="3 8" id="KW-0378">Hydrolase</keyword>
<comment type="caution">
    <text evidence="8">The sequence shown here is derived from an EMBL/GenBank/DDBJ whole genome shotgun (WGS) entry which is preliminary data.</text>
</comment>
<dbReference type="RefSeq" id="WP_272095839.1">
    <property type="nucleotide sequence ID" value="NZ_JAQNDK010000001.1"/>
</dbReference>
<evidence type="ECO:0000313" key="9">
    <source>
        <dbReference type="Proteomes" id="UP001217485"/>
    </source>
</evidence>
<feature type="region of interest" description="Disordered" evidence="5">
    <location>
        <begin position="28"/>
        <end position="58"/>
    </location>
</feature>
<dbReference type="Gene3D" id="2.60.120.200">
    <property type="match status" value="1"/>
</dbReference>
<evidence type="ECO:0000256" key="3">
    <source>
        <dbReference type="ARBA" id="ARBA00022801"/>
    </source>
</evidence>
<dbReference type="Pfam" id="PF00722">
    <property type="entry name" value="Glyco_hydro_16"/>
    <property type="match status" value="1"/>
</dbReference>
<feature type="domain" description="GH16" evidence="7">
    <location>
        <begin position="100"/>
        <end position="348"/>
    </location>
</feature>
<feature type="chain" id="PRO_5046468807" evidence="6">
    <location>
        <begin position="22"/>
        <end position="348"/>
    </location>
</feature>
<feature type="signal peptide" evidence="6">
    <location>
        <begin position="1"/>
        <end position="21"/>
    </location>
</feature>
<sequence length="348" mass="35526">MMSSTRCTVALLLFYAFIALSCDDASQPSGSATGAGGDGTGAGAGGGSSAGTGSSMTGAGAAAGASSAGAGAGGAGGGGGAGGAGGTADGTAAAGTTGNGGSAGGPPPAEEAFTLLFRDDFDQLDAARWQLMTHSWTGNLALFSRSAATIERGQLVLRLTPAPQGTADSSGAAKTFLGAEVRSIDSLTYGRVRARVKLARGSAVVSSLVTIYTPWPADNWNELDIECLGAEPNDVQFNAMVYTGAPVRPPVTQSVSPTQHPQKVDLGFDPSADFHTYQIEWTPSGARFSVDDVLRHEWTERIDLMVLPQNVLMTIWASSSPEWAGAVTAETGKASATYDWIELYRYTP</sequence>
<accession>A0ABT5BZ12</accession>
<evidence type="ECO:0000256" key="2">
    <source>
        <dbReference type="ARBA" id="ARBA00022729"/>
    </source>
</evidence>
<dbReference type="CDD" id="cd00413">
    <property type="entry name" value="Glyco_hydrolase_16"/>
    <property type="match status" value="1"/>
</dbReference>
<evidence type="ECO:0000256" key="4">
    <source>
        <dbReference type="ARBA" id="ARBA00023295"/>
    </source>
</evidence>
<organism evidence="8 9">
    <name type="scientific">Sorangium atrum</name>
    <dbReference type="NCBI Taxonomy" id="2995308"/>
    <lineage>
        <taxon>Bacteria</taxon>
        <taxon>Pseudomonadati</taxon>
        <taxon>Myxococcota</taxon>
        <taxon>Polyangia</taxon>
        <taxon>Polyangiales</taxon>
        <taxon>Polyangiaceae</taxon>
        <taxon>Sorangium</taxon>
    </lineage>
</organism>
<comment type="similarity">
    <text evidence="1">Belongs to the glycosyl hydrolase 16 family.</text>
</comment>
<dbReference type="PANTHER" id="PTHR10963:SF22">
    <property type="entry name" value="GLYCOSIDASE CRH2-RELATED"/>
    <property type="match status" value="1"/>
</dbReference>
<evidence type="ECO:0000259" key="7">
    <source>
        <dbReference type="PROSITE" id="PS51762"/>
    </source>
</evidence>
<dbReference type="GO" id="GO:0016787">
    <property type="term" value="F:hydrolase activity"/>
    <property type="evidence" value="ECO:0007669"/>
    <property type="project" value="UniProtKB-KW"/>
</dbReference>
<dbReference type="SUPFAM" id="SSF49899">
    <property type="entry name" value="Concanavalin A-like lectins/glucanases"/>
    <property type="match status" value="1"/>
</dbReference>
<dbReference type="InterPro" id="IPR013320">
    <property type="entry name" value="ConA-like_dom_sf"/>
</dbReference>
<keyword evidence="4" id="KW-0326">Glycosidase</keyword>
<dbReference type="InterPro" id="IPR050546">
    <property type="entry name" value="Glycosyl_Hydrlase_16"/>
</dbReference>
<proteinExistence type="inferred from homology"/>
<dbReference type="PROSITE" id="PS51762">
    <property type="entry name" value="GH16_2"/>
    <property type="match status" value="1"/>
</dbReference>
<evidence type="ECO:0000313" key="8">
    <source>
        <dbReference type="EMBL" id="MDC0678978.1"/>
    </source>
</evidence>
<evidence type="ECO:0000256" key="6">
    <source>
        <dbReference type="SAM" id="SignalP"/>
    </source>
</evidence>
<evidence type="ECO:0000256" key="5">
    <source>
        <dbReference type="SAM" id="MobiDB-lite"/>
    </source>
</evidence>
<dbReference type="PANTHER" id="PTHR10963">
    <property type="entry name" value="GLYCOSYL HYDROLASE-RELATED"/>
    <property type="match status" value="1"/>
</dbReference>
<name>A0ABT5BZ12_9BACT</name>
<keyword evidence="9" id="KW-1185">Reference proteome</keyword>
<feature type="compositionally biased region" description="Gly residues" evidence="5">
    <location>
        <begin position="33"/>
        <end position="50"/>
    </location>
</feature>
<protein>
    <submittedName>
        <fullName evidence="8">Glycoside hydrolase family 16 protein</fullName>
    </submittedName>
</protein>
<reference evidence="8 9" key="1">
    <citation type="submission" date="2023-01" db="EMBL/GenBank/DDBJ databases">
        <title>Minimal conservation of predation-associated metabolite biosynthetic gene clusters underscores biosynthetic potential of Myxococcota including descriptions for ten novel species: Archangium lansinium sp. nov., Myxococcus landrumus sp. nov., Nannocystis bai.</title>
        <authorList>
            <person name="Ahearne A."/>
            <person name="Stevens C."/>
            <person name="Dowd S."/>
        </authorList>
    </citation>
    <scope>NUCLEOTIDE SEQUENCE [LARGE SCALE GENOMIC DNA]</scope>
    <source>
        <strain evidence="8 9">WIWO2</strain>
    </source>
</reference>